<gene>
    <name evidence="3" type="ORF">PPRIM_AZ9-3.1.T1510107</name>
</gene>
<dbReference type="OMA" id="QNSYYER"/>
<keyword evidence="2" id="KW-1133">Transmembrane helix</keyword>
<evidence type="ECO:0000313" key="3">
    <source>
        <dbReference type="EMBL" id="CAD8112484.1"/>
    </source>
</evidence>
<dbReference type="InterPro" id="IPR052994">
    <property type="entry name" value="Tiny_macrocysts_regulators"/>
</dbReference>
<organism evidence="3 4">
    <name type="scientific">Paramecium primaurelia</name>
    <dbReference type="NCBI Taxonomy" id="5886"/>
    <lineage>
        <taxon>Eukaryota</taxon>
        <taxon>Sar</taxon>
        <taxon>Alveolata</taxon>
        <taxon>Ciliophora</taxon>
        <taxon>Intramacronucleata</taxon>
        <taxon>Oligohymenophorea</taxon>
        <taxon>Peniculida</taxon>
        <taxon>Parameciidae</taxon>
        <taxon>Paramecium</taxon>
    </lineage>
</organism>
<keyword evidence="2" id="KW-0472">Membrane</keyword>
<feature type="transmembrane region" description="Helical" evidence="2">
    <location>
        <begin position="79"/>
        <end position="100"/>
    </location>
</feature>
<proteinExistence type="predicted"/>
<feature type="transmembrane region" description="Helical" evidence="2">
    <location>
        <begin position="1412"/>
        <end position="1435"/>
    </location>
</feature>
<dbReference type="PANTHER" id="PTHR31600">
    <property type="entry name" value="TINY MACROCYSTS PROTEIN B-RELATED"/>
    <property type="match status" value="1"/>
</dbReference>
<reference evidence="3" key="1">
    <citation type="submission" date="2021-01" db="EMBL/GenBank/DDBJ databases">
        <authorList>
            <consortium name="Genoscope - CEA"/>
            <person name="William W."/>
        </authorList>
    </citation>
    <scope>NUCLEOTIDE SEQUENCE</scope>
</reference>
<dbReference type="Proteomes" id="UP000688137">
    <property type="component" value="Unassembled WGS sequence"/>
</dbReference>
<dbReference type="PANTHER" id="PTHR31600:SF2">
    <property type="entry name" value="GAMETE ENRICHED GENE 10 PROTEIN-RELATED"/>
    <property type="match status" value="1"/>
</dbReference>
<feature type="transmembrane region" description="Helical" evidence="2">
    <location>
        <begin position="1104"/>
        <end position="1126"/>
    </location>
</feature>
<feature type="transmembrane region" description="Helical" evidence="2">
    <location>
        <begin position="1300"/>
        <end position="1320"/>
    </location>
</feature>
<evidence type="ECO:0000256" key="1">
    <source>
        <dbReference type="SAM" id="MobiDB-lite"/>
    </source>
</evidence>
<feature type="transmembrane region" description="Helical" evidence="2">
    <location>
        <begin position="112"/>
        <end position="133"/>
    </location>
</feature>
<evidence type="ECO:0008006" key="5">
    <source>
        <dbReference type="Google" id="ProtNLM"/>
    </source>
</evidence>
<name>A0A8S1QBY4_PARPR</name>
<feature type="region of interest" description="Disordered" evidence="1">
    <location>
        <begin position="1022"/>
        <end position="1051"/>
    </location>
</feature>
<evidence type="ECO:0000256" key="2">
    <source>
        <dbReference type="SAM" id="Phobius"/>
    </source>
</evidence>
<feature type="transmembrane region" description="Helical" evidence="2">
    <location>
        <begin position="1644"/>
        <end position="1667"/>
    </location>
</feature>
<evidence type="ECO:0000313" key="4">
    <source>
        <dbReference type="Proteomes" id="UP000688137"/>
    </source>
</evidence>
<keyword evidence="4" id="KW-1185">Reference proteome</keyword>
<accession>A0A8S1QBY4</accession>
<dbReference type="EMBL" id="CAJJDM010000156">
    <property type="protein sequence ID" value="CAD8112484.1"/>
    <property type="molecule type" value="Genomic_DNA"/>
</dbReference>
<protein>
    <recommendedName>
        <fullName evidence="5">Transmembrane protein</fullName>
    </recommendedName>
</protein>
<feature type="transmembrane region" description="Helical" evidence="2">
    <location>
        <begin position="154"/>
        <end position="177"/>
    </location>
</feature>
<comment type="caution">
    <text evidence="3">The sequence shown here is derived from an EMBL/GenBank/DDBJ whole genome shotgun (WGS) entry which is preliminary data.</text>
</comment>
<feature type="transmembrane region" description="Helical" evidence="2">
    <location>
        <begin position="197"/>
        <end position="215"/>
    </location>
</feature>
<keyword evidence="2" id="KW-0812">Transmembrane</keyword>
<sequence length="1704" mass="200105">MIREKIIKVSQFICRCIHSSSIHNSILSIEILISIIFKAQEVCITVDQSLSLNKEMNLIFQFVRYCLAFEQNSQFYFSLIVYLFFFMHIAFVSLFVLHLIREEKESTFSFQILHYCFIYYTSLIYTPVIYSSLEIFYQVATGNQTFITLNSNGIFLIISCSLNLSICILMKLIQLYFSRSQTLTGDNNIIVLENQMVYNIIKEVLMILSVILKIYQQQQIIRVILVFLKQGISIIQQINKNNCFIHVLIKVVSIITIFGLFIGIYICEYLLLVAIFIYITIQIQHRLILQYIMTQNQANIITLQLIQISLNKGNFKENQILTSIVFKLHKCSKCKQPSNMINCLFKTIIKGTSELNYLIQYCNYLSEKYPIKSLTKLLRISTRNLYFIGTSQNLIKYLKQQSDLLLELSEKDVFAQKKENITKQLRTKTVFECYFSQESIFPIFEKVIMQKINFYNHLIKGYDNINTYINEALALSQNIIQCKQLMNQKYDMVNERLKNSIISETLSMRIIQIYYSSIYNNQYLSFKIEKKIEEQLKNERFRQDEPLSSIQLIQNRVFIFQSSLIKNRGEFINLDTKKLSIFLDEQEDDLKLIKHCSQLMPQFLSDIHDELIDKYIIQGYTQTQKTSRKTYIQNSKGYIEPCVFNIYPHFDTENNDLMMNIIMSKTQQNDMILFGVDGSIHGLTKQFYESAAKSNYHFMKIFRNEKRINNSKDESNIKSFLEKKPLIQYYIPNIMFQIQELVKQYSKTKSYQLTNQKSTWIIPSNHQQCLMSTQNLLEPFKIQNSYYERSYKKRIPQLSILKQKFDVSRSRQTFYDTKHVEFDDKEIDGIPIILLQPYLQSQLIEIVDFGDVSKSQFQLALQYDLQFNTFEIQKKKIGYFVLILTDFKVLSTQSVFSNSVHNEQNFRSAILDDQISQNPPQPQSITCVNKQEQYDVNSEVKQEFKAVNDTPEPEGQKENEYLNFSSANQSFEQHLIKNQIPLRSSETQGQMDTYRTQLGPLALKSKFSENYNIEDIDLNDHNEQLKKQKHSKLDLQISKKKDEKSRSKSQLREKLQFYENKKEENNDFASNPSRSSVCSTQKETQFLVEQIYSKTQLILPLQKIVMILVIMLICILVISLADYLVVVQNLQQQTTGVMNLLEPQNITYYYSSVIYQLWSIQLQQQNVIKLSEFQEQRNLETVASMFENGRIYLKHLNIKVPKLAQDQGIKEFEIKQVTNNILNTFTTNVENFYIMLNQVTESAYRMNLNSPNPHYEDLYTSGFIRLNILQVANQINHLVIQIIEDTISSQNQIVLNFERLILIQLFLVLLLIVIQLKYWIFIDKLQKSILFLVSHLNENQAVEQIVKLMAIKSILDINNSQNWKIENFSQIMIENEGKKRVKQKQIEFSGKPNSSESSLTSRIKKTKHITKINYIIIIWIIIIWITYILTSYLLFVKNNDNFQPSLHATLKYGQFRIKMDIVSLFGGLIKTENLLANNNLSYINQTETLLLFKECKNSLLSIINEVSTTILENANKNNQVSSFDSFLNDDICQIKAWEEIQSCDPSKQHLSYSRKDSIQNLVVNGILGYTASLVKYIDSDYNQEMNLLQYNSKDENSVAIQSQSFQNYFLSYFCDTQDTFLDFLTLFKADNSNIAQSIINLMEIYYLVLGSFYFIFMLCVSSIWIFLEQKKMISLRQILVLIPQDVLQNQNMKNRIKLIFRWLY</sequence>